<name>Q6BQK8_DEBHA</name>
<dbReference type="GO" id="GO:0005524">
    <property type="term" value="F:ATP binding"/>
    <property type="evidence" value="ECO:0007669"/>
    <property type="project" value="InterPro"/>
</dbReference>
<feature type="domain" description="DEAD/DEAH-box helicase" evidence="1">
    <location>
        <begin position="107"/>
        <end position="286"/>
    </location>
</feature>
<dbReference type="InParanoid" id="Q6BQK8"/>
<dbReference type="EMBL" id="CR382137">
    <property type="protein sequence ID" value="CAG87738.2"/>
    <property type="molecule type" value="Genomic_DNA"/>
</dbReference>
<protein>
    <submittedName>
        <fullName evidence="2">DEHA2E04422p</fullName>
    </submittedName>
</protein>
<accession>Q6BQK8</accession>
<dbReference type="OMA" id="CIVANPS"/>
<dbReference type="InterPro" id="IPR011545">
    <property type="entry name" value="DEAD/DEAH_box_helicase_dom"/>
</dbReference>
<dbReference type="RefSeq" id="XP_459512.2">
    <property type="nucleotide sequence ID" value="XM_459512.1"/>
</dbReference>
<dbReference type="OrthoDB" id="4017834at2759"/>
<evidence type="ECO:0000313" key="2">
    <source>
        <dbReference type="EMBL" id="CAG87738.2"/>
    </source>
</evidence>
<dbReference type="AlphaFoldDB" id="Q6BQK8"/>
<proteinExistence type="predicted"/>
<dbReference type="Gene3D" id="3.40.50.300">
    <property type="entry name" value="P-loop containing nucleotide triphosphate hydrolases"/>
    <property type="match status" value="1"/>
</dbReference>
<evidence type="ECO:0000313" key="3">
    <source>
        <dbReference type="Proteomes" id="UP000000599"/>
    </source>
</evidence>
<gene>
    <name evidence="2" type="ordered locus">DEHA2E04422g</name>
</gene>
<sequence>MYIPTARKRLLRNGVLGRVACLRNPWIFHRRNIQIVHNNASVQAEQVQKKRLNLDSVASLKYDPSDDLTDFTSFGILPFFQEKLNRLLRPDDRSITSAPDYNVPPTHDQRTLLSVLNSEHSLIHRGSSQTGKSLALLTYALNHTLSKVPNFGSLKNSRSYQSVDSIILAPTDLLIGKYEYYAKELTKDIPEMCCPDQLLVDGSDNDYSVMRKPLSVKFLYSDGTTKSLCTSNNSEYSSNIPQILITTPSKLYEIMNDEKSVDNITKGNLNEVRFFAIDEMDFLLNTTNISTTSNTNLVNSGKKSKYLNKIEKIIRELQTSQIKYYTSHLIRRLKYVETTHRNANKEAFDNNKFDHATFVLEDNTLSTSNVSTNLELLLSHNSTNSRPDESLLKKLIKVKRKVLYKPIQYCFIFHPKHSYQQILLQLSNKKYKKAFDETIMKELQKIHNVSRNDDRLQNEYSKYLLEKVTRNDQKQEDSQVSFIEKLVRFDDSKRFYRKQERKIVSVGSFNLDNKIIDTSKEASENETSSSISKIQTHFVEARNIKKNSNRVLLRDINITKNMPDKVKTISVLENDIENSGYNIKNLLKSFLKSRMLSTSSLLKKDKGFINNQMIVTEITRATISKFKMEYPLNTDPILIVMPPAINVESLSDELSMDKSSPDKFTCLNTEEFRTKTECASPNFDYLALSNFFLKQSPKEYDIRTNLIVHPDQLIGQNISGLTNLIVIGMESMLPQLAFSSKDSTVDEIAGIDDPVSDLSSFYLSKLSSSSNSNVKNLLFVLDAFNKNDSKILKSRISSDFQRLSQIILYNDLQERINLSKLCEEHPAMTELAYGIDKSFYQRVRNDINKHVYK</sequence>
<dbReference type="HOGENOM" id="CLU_389377_0_0_1"/>
<reference evidence="2 3" key="1">
    <citation type="journal article" date="2004" name="Nature">
        <title>Genome evolution in yeasts.</title>
        <authorList>
            <consortium name="Genolevures"/>
            <person name="Dujon B."/>
            <person name="Sherman D."/>
            <person name="Fischer G."/>
            <person name="Durrens P."/>
            <person name="Casaregola S."/>
            <person name="Lafontaine I."/>
            <person name="de Montigny J."/>
            <person name="Marck C."/>
            <person name="Neuveglise C."/>
            <person name="Talla E."/>
            <person name="Goffard N."/>
            <person name="Frangeul L."/>
            <person name="Aigle M."/>
            <person name="Anthouard V."/>
            <person name="Babour A."/>
            <person name="Barbe V."/>
            <person name="Barnay S."/>
            <person name="Blanchin S."/>
            <person name="Beckerich J.M."/>
            <person name="Beyne E."/>
            <person name="Bleykasten C."/>
            <person name="Boisrame A."/>
            <person name="Boyer J."/>
            <person name="Cattolico L."/>
            <person name="Confanioleri F."/>
            <person name="de Daruvar A."/>
            <person name="Despons L."/>
            <person name="Fabre E."/>
            <person name="Fairhead C."/>
            <person name="Ferry-Dumazet H."/>
            <person name="Groppi A."/>
            <person name="Hantraye F."/>
            <person name="Hennequin C."/>
            <person name="Jauniaux N."/>
            <person name="Joyet P."/>
            <person name="Kachouri R."/>
            <person name="Kerrest A."/>
            <person name="Koszul R."/>
            <person name="Lemaire M."/>
            <person name="Lesur I."/>
            <person name="Ma L."/>
            <person name="Muller H."/>
            <person name="Nicaud J.M."/>
            <person name="Nikolski M."/>
            <person name="Oztas S."/>
            <person name="Ozier-Kalogeropoulos O."/>
            <person name="Pellenz S."/>
            <person name="Potier S."/>
            <person name="Richard G.F."/>
            <person name="Straub M.L."/>
            <person name="Suleau A."/>
            <person name="Swennene D."/>
            <person name="Tekaia F."/>
            <person name="Wesolowski-Louvel M."/>
            <person name="Westhof E."/>
            <person name="Wirth B."/>
            <person name="Zeniou-Meyer M."/>
            <person name="Zivanovic I."/>
            <person name="Bolotin-Fukuhara M."/>
            <person name="Thierry A."/>
            <person name="Bouchier C."/>
            <person name="Caudron B."/>
            <person name="Scarpelli C."/>
            <person name="Gaillardin C."/>
            <person name="Weissenbach J."/>
            <person name="Wincker P."/>
            <person name="Souciet J.L."/>
        </authorList>
    </citation>
    <scope>NUCLEOTIDE SEQUENCE [LARGE SCALE GENOMIC DNA]</scope>
    <source>
        <strain evidence="3">ATCC 36239 / CBS 767 / BCRC 21394 / JCM 1990 / NBRC 0083 / IGC 2968</strain>
    </source>
</reference>
<dbReference type="KEGG" id="dha:DEHA2E04422g"/>
<dbReference type="SUPFAM" id="SSF52540">
    <property type="entry name" value="P-loop containing nucleoside triphosphate hydrolases"/>
    <property type="match status" value="1"/>
</dbReference>
<dbReference type="eggNOG" id="ENOG502RPZX">
    <property type="taxonomic scope" value="Eukaryota"/>
</dbReference>
<dbReference type="GeneID" id="2902447"/>
<dbReference type="GO" id="GO:0003676">
    <property type="term" value="F:nucleic acid binding"/>
    <property type="evidence" value="ECO:0007669"/>
    <property type="project" value="InterPro"/>
</dbReference>
<dbReference type="Pfam" id="PF00270">
    <property type="entry name" value="DEAD"/>
    <property type="match status" value="1"/>
</dbReference>
<dbReference type="VEuPathDB" id="FungiDB:DEHA2E04422g"/>
<organism evidence="2 3">
    <name type="scientific">Debaryomyces hansenii (strain ATCC 36239 / CBS 767 / BCRC 21394 / JCM 1990 / NBRC 0083 / IGC 2968)</name>
    <name type="common">Yeast</name>
    <name type="synonym">Torulaspora hansenii</name>
    <dbReference type="NCBI Taxonomy" id="284592"/>
    <lineage>
        <taxon>Eukaryota</taxon>
        <taxon>Fungi</taxon>
        <taxon>Dikarya</taxon>
        <taxon>Ascomycota</taxon>
        <taxon>Saccharomycotina</taxon>
        <taxon>Pichiomycetes</taxon>
        <taxon>Debaryomycetaceae</taxon>
        <taxon>Debaryomyces</taxon>
    </lineage>
</organism>
<dbReference type="Proteomes" id="UP000000599">
    <property type="component" value="Chromosome E"/>
</dbReference>
<keyword evidence="3" id="KW-1185">Reference proteome</keyword>
<evidence type="ECO:0000259" key="1">
    <source>
        <dbReference type="Pfam" id="PF00270"/>
    </source>
</evidence>
<dbReference type="InterPro" id="IPR027417">
    <property type="entry name" value="P-loop_NTPase"/>
</dbReference>